<reference evidence="2 3" key="1">
    <citation type="journal article" date="2015" name="Genome Biol. Evol.">
        <title>Comparative Genomics of a Bacterivorous Green Alga Reveals Evolutionary Causalities and Consequences of Phago-Mixotrophic Mode of Nutrition.</title>
        <authorList>
            <person name="Burns J.A."/>
            <person name="Paasch A."/>
            <person name="Narechania A."/>
            <person name="Kim E."/>
        </authorList>
    </citation>
    <scope>NUCLEOTIDE SEQUENCE [LARGE SCALE GENOMIC DNA]</scope>
    <source>
        <strain evidence="2 3">PLY_AMNH</strain>
    </source>
</reference>
<keyword evidence="3" id="KW-1185">Reference proteome</keyword>
<proteinExistence type="predicted"/>
<dbReference type="EMBL" id="LGRX02033144">
    <property type="protein sequence ID" value="KAK3242647.1"/>
    <property type="molecule type" value="Genomic_DNA"/>
</dbReference>
<organism evidence="2 3">
    <name type="scientific">Cymbomonas tetramitiformis</name>
    <dbReference type="NCBI Taxonomy" id="36881"/>
    <lineage>
        <taxon>Eukaryota</taxon>
        <taxon>Viridiplantae</taxon>
        <taxon>Chlorophyta</taxon>
        <taxon>Pyramimonadophyceae</taxon>
        <taxon>Pyramimonadales</taxon>
        <taxon>Pyramimonadaceae</taxon>
        <taxon>Cymbomonas</taxon>
    </lineage>
</organism>
<protein>
    <submittedName>
        <fullName evidence="2">Uncharacterized protein</fullName>
    </submittedName>
</protein>
<dbReference type="Proteomes" id="UP001190700">
    <property type="component" value="Unassembled WGS sequence"/>
</dbReference>
<gene>
    <name evidence="2" type="ORF">CYMTET_47670</name>
</gene>
<feature type="region of interest" description="Disordered" evidence="1">
    <location>
        <begin position="263"/>
        <end position="282"/>
    </location>
</feature>
<accession>A0AAE0EWH6</accession>
<evidence type="ECO:0000313" key="2">
    <source>
        <dbReference type="EMBL" id="KAK3242647.1"/>
    </source>
</evidence>
<evidence type="ECO:0000256" key="1">
    <source>
        <dbReference type="SAM" id="MobiDB-lite"/>
    </source>
</evidence>
<sequence>MQADTEVAEAKVREAEVTVAVVAVEEVVAAEAEAEEAAAAVVTEAVVVMVAEAVMEKVGGGGKEVRARTVIVAGDITSRVGIRISVKDLDGTELELWEDILRNADKYFRMVEEETILNRCFDNSNKQVKSSVKLDNCQRRKWTHGASWQYDVVYPIDVCDHKQDETKQICDQDVKQYVFRPDSNAPDTDFNTTEEVEFIVTNLRNILCVSHMDAACAKSKNLPQGRTDREELIVCVAEIMMIATFHKSIDVLEKRTHNVRVALESGESESRKSVSPAQEACR</sequence>
<name>A0AAE0EWH6_9CHLO</name>
<comment type="caution">
    <text evidence="2">The sequence shown here is derived from an EMBL/GenBank/DDBJ whole genome shotgun (WGS) entry which is preliminary data.</text>
</comment>
<evidence type="ECO:0000313" key="3">
    <source>
        <dbReference type="Proteomes" id="UP001190700"/>
    </source>
</evidence>
<dbReference type="AlphaFoldDB" id="A0AAE0EWH6"/>